<accession>A0A8J3VA87</accession>
<comment type="caution">
    <text evidence="2">The sequence shown here is derived from an EMBL/GenBank/DDBJ whole genome shotgun (WGS) entry which is preliminary data.</text>
</comment>
<dbReference type="RefSeq" id="WP_203886475.1">
    <property type="nucleotide sequence ID" value="NZ_BAABHH010000022.1"/>
</dbReference>
<dbReference type="InterPro" id="IPR006935">
    <property type="entry name" value="Helicase/UvrB_N"/>
</dbReference>
<dbReference type="PROSITE" id="PS51192">
    <property type="entry name" value="HELICASE_ATP_BIND_1"/>
    <property type="match status" value="1"/>
</dbReference>
<dbReference type="InterPro" id="IPR027417">
    <property type="entry name" value="P-loop_NTPase"/>
</dbReference>
<evidence type="ECO:0000313" key="3">
    <source>
        <dbReference type="Proteomes" id="UP000630097"/>
    </source>
</evidence>
<dbReference type="GO" id="GO:0005524">
    <property type="term" value="F:ATP binding"/>
    <property type="evidence" value="ECO:0007669"/>
    <property type="project" value="InterPro"/>
</dbReference>
<sequence>MNGPADLADTRPPHPLRRHQLAALDRLAEAFETGRRRAWVVLPPGTGKTLVGLEAARRLGRPIVAFGPNTAIQGQWMAEWSRFTPSPVRATDDRDMPTPVTVLTYQALATFDPDAEVDEDGHGRRRHLDRLRPRGRMLVEALRGTGPVTLLLDECHHLLDTWGELVAELLDRLPEATVIGLTATPPDRLTAAEAELVRKLFGPPVVGPSIPAVVREGHLAPFAELAWLVTPTAAESQWLAAEAERFAELTTDLLDPAFTDSPFLGWLDERIVRRDLNGTILPWHRFERDRPEIAAAGLRFHFGGLLARPEGARIREEHRHPPTADDWVVLLGDYVTRCLRRSSSRADADALAAIRAALPSVGYQLGGNGIRGGRSPVDRVLARSEAKTQGVREILAAEHASLGERLRAVVLCDYERATATPPARLAGVLDEQAGSARLVLEELVADERTAVLDPVLLTGSTVAAAAPTARALVEFCTAHAPGVRLDPIEADVTGAVEVSGSWTGRQWVGLVTRFFAQGGSRTLIGTRALLGEGWDARGVNTLVDLTEATTATAVVQTRGRALRIDPEWPEKVANIWSVVCVADGHPKGAADWTRFVHKHDGYFGITDAGEIMAGVAHVHPELSPHAPPESAGFPRLNAVMLQRGADRDRTRRTWRVGTPYADRLVHTLRVTRREGRRLASDGGTAVAVPDLVPAAHGLSLRPGVPRPGRPRPVTGVAAALLGALTLPQVSPFLTVLTLAAGGLAVHGLVSAAGAGRLLSRAADADVDLRAIACATADALRETGVTPLGAEAVTVEVDETGRYRVDLEGVPPAASSAFVVALDEVLSPPADPRYLVPRYIVSPPPRTFLSATWRGARWLAGRPAPNAVVHHAVPSMLAGSRKSADLFAEAWSRWVSAGRARYARTPEGAGILAAQDGRSPLDVTTTLRVTWA</sequence>
<dbReference type="Gene3D" id="3.40.50.300">
    <property type="entry name" value="P-loop containing nucleotide triphosphate hydrolases"/>
    <property type="match status" value="1"/>
</dbReference>
<dbReference type="PANTHER" id="PTHR47396:SF1">
    <property type="entry name" value="ATP-DEPENDENT HELICASE IRC3-RELATED"/>
    <property type="match status" value="1"/>
</dbReference>
<dbReference type="PANTHER" id="PTHR47396">
    <property type="entry name" value="TYPE I RESTRICTION ENZYME ECOKI R PROTEIN"/>
    <property type="match status" value="1"/>
</dbReference>
<dbReference type="InterPro" id="IPR050742">
    <property type="entry name" value="Helicase_Restrict-Modif_Enz"/>
</dbReference>
<name>A0A8J3VA87_9ACTN</name>
<keyword evidence="3" id="KW-1185">Reference proteome</keyword>
<dbReference type="GO" id="GO:0005829">
    <property type="term" value="C:cytosol"/>
    <property type="evidence" value="ECO:0007669"/>
    <property type="project" value="TreeGrafter"/>
</dbReference>
<proteinExistence type="predicted"/>
<dbReference type="Pfam" id="PF04851">
    <property type="entry name" value="ResIII"/>
    <property type="match status" value="1"/>
</dbReference>
<dbReference type="SUPFAM" id="SSF52540">
    <property type="entry name" value="P-loop containing nucleoside triphosphate hydrolases"/>
    <property type="match status" value="2"/>
</dbReference>
<dbReference type="InterPro" id="IPR014001">
    <property type="entry name" value="Helicase_ATP-bd"/>
</dbReference>
<evidence type="ECO:0000259" key="1">
    <source>
        <dbReference type="PROSITE" id="PS51192"/>
    </source>
</evidence>
<dbReference type="SMART" id="SM00487">
    <property type="entry name" value="DEXDc"/>
    <property type="match status" value="1"/>
</dbReference>
<dbReference type="CDD" id="cd18785">
    <property type="entry name" value="SF2_C"/>
    <property type="match status" value="1"/>
</dbReference>
<protein>
    <recommendedName>
        <fullName evidence="1">Helicase ATP-binding domain-containing protein</fullName>
    </recommendedName>
</protein>
<dbReference type="Proteomes" id="UP000630097">
    <property type="component" value="Unassembled WGS sequence"/>
</dbReference>
<dbReference type="GO" id="GO:0003677">
    <property type="term" value="F:DNA binding"/>
    <property type="evidence" value="ECO:0007669"/>
    <property type="project" value="InterPro"/>
</dbReference>
<dbReference type="GO" id="GO:0016787">
    <property type="term" value="F:hydrolase activity"/>
    <property type="evidence" value="ECO:0007669"/>
    <property type="project" value="InterPro"/>
</dbReference>
<dbReference type="AlphaFoldDB" id="A0A8J3VA87"/>
<evidence type="ECO:0000313" key="2">
    <source>
        <dbReference type="EMBL" id="GIG83156.1"/>
    </source>
</evidence>
<organism evidence="2 3">
    <name type="scientific">Planotetraspora kaengkrachanensis</name>
    <dbReference type="NCBI Taxonomy" id="575193"/>
    <lineage>
        <taxon>Bacteria</taxon>
        <taxon>Bacillati</taxon>
        <taxon>Actinomycetota</taxon>
        <taxon>Actinomycetes</taxon>
        <taxon>Streptosporangiales</taxon>
        <taxon>Streptosporangiaceae</taxon>
        <taxon>Planotetraspora</taxon>
    </lineage>
</organism>
<feature type="domain" description="Helicase ATP-binding" evidence="1">
    <location>
        <begin position="29"/>
        <end position="203"/>
    </location>
</feature>
<reference evidence="2 3" key="1">
    <citation type="submission" date="2021-01" db="EMBL/GenBank/DDBJ databases">
        <title>Whole genome shotgun sequence of Planotetraspora kaengkrachanensis NBRC 104272.</title>
        <authorList>
            <person name="Komaki H."/>
            <person name="Tamura T."/>
        </authorList>
    </citation>
    <scope>NUCLEOTIDE SEQUENCE [LARGE SCALE GENOMIC DNA]</scope>
    <source>
        <strain evidence="2 3">NBRC 104272</strain>
    </source>
</reference>
<dbReference type="EMBL" id="BONV01000036">
    <property type="protein sequence ID" value="GIG83156.1"/>
    <property type="molecule type" value="Genomic_DNA"/>
</dbReference>
<gene>
    <name evidence="2" type="ORF">Pka01_62830</name>
</gene>